<sequence>EPFSGDDYVERLAWNVQGGTTERGPESFDPQKLLLSFGNTIEELKLFGEKVHKRIEKLEQTVQTEYNRHAETLVDLQKNQQGAFSLFHKLDERINGVATKVVHLGDQLEGVNIPRQRAVEAQKLMKYFSEFLSDKEQYSDIFTDPFQLQEAADVIQKLQLISQELPQERFGDAKERIDAKCLEIERDLISEFKSAHTAGDTQRMKDLATILLHFKGYSDCIDAFIEESQKPLLWHQDLFPELLSLCQKVNKVIMAVFISAPETVMGKFVLNIYKGKLQEVITEKLSNQIDSEMYLKNLSDLYGRLHDLQARIRNKTNINIGHTSTVDYGGETFLSQSLALSLLNESKQALLRCELLSSQTSLPLNATEIFYILVDHLCYELIDYALDVGLQ</sequence>
<feature type="non-terminal residue" evidence="10">
    <location>
        <position position="391"/>
    </location>
</feature>
<feature type="domain" description="Exocyst complex component Sec10-like alpha-helical bundle" evidence="7">
    <location>
        <begin position="313"/>
        <end position="388"/>
    </location>
</feature>
<evidence type="ECO:0000256" key="2">
    <source>
        <dbReference type="ARBA" id="ARBA00017524"/>
    </source>
</evidence>
<evidence type="ECO:0000259" key="7">
    <source>
        <dbReference type="Pfam" id="PF07393"/>
    </source>
</evidence>
<feature type="non-terminal residue" evidence="10">
    <location>
        <position position="1"/>
    </location>
</feature>
<evidence type="ECO:0000256" key="4">
    <source>
        <dbReference type="ARBA" id="ARBA00022483"/>
    </source>
</evidence>
<dbReference type="Pfam" id="PF07393">
    <property type="entry name" value="Sec10_HB"/>
    <property type="match status" value="2"/>
</dbReference>
<keyword evidence="9" id="KW-1185">Reference proteome</keyword>
<evidence type="ECO:0000256" key="5">
    <source>
        <dbReference type="ARBA" id="ARBA00023054"/>
    </source>
</evidence>
<dbReference type="InterPro" id="IPR048627">
    <property type="entry name" value="Sec10_HB"/>
</dbReference>
<organism evidence="9 10">
    <name type="scientific">Saccoglossus kowalevskii</name>
    <name type="common">Acorn worm</name>
    <dbReference type="NCBI Taxonomy" id="10224"/>
    <lineage>
        <taxon>Eukaryota</taxon>
        <taxon>Metazoa</taxon>
        <taxon>Hemichordata</taxon>
        <taxon>Enteropneusta</taxon>
        <taxon>Harrimaniidae</taxon>
        <taxon>Saccoglossus</taxon>
    </lineage>
</organism>
<protein>
    <recommendedName>
        <fullName evidence="2">Exocyst complex component 5</fullName>
    </recommendedName>
    <alternativeName>
        <fullName evidence="6">Exocyst complex component Sec10</fullName>
    </alternativeName>
</protein>
<keyword evidence="3" id="KW-0813">Transport</keyword>
<dbReference type="Proteomes" id="UP000694865">
    <property type="component" value="Unplaced"/>
</dbReference>
<dbReference type="PANTHER" id="PTHR12100">
    <property type="entry name" value="SEC10"/>
    <property type="match status" value="1"/>
</dbReference>
<accession>A0ABM0GPR4</accession>
<name>A0ABM0GPR4_SACKO</name>
<reference evidence="10" key="1">
    <citation type="submission" date="2025-08" db="UniProtKB">
        <authorList>
            <consortium name="RefSeq"/>
        </authorList>
    </citation>
    <scope>IDENTIFICATION</scope>
    <source>
        <tissue evidence="10">Testes</tissue>
    </source>
</reference>
<dbReference type="InterPro" id="IPR048625">
    <property type="entry name" value="Sec10_N"/>
</dbReference>
<evidence type="ECO:0000313" key="9">
    <source>
        <dbReference type="Proteomes" id="UP000694865"/>
    </source>
</evidence>
<proteinExistence type="inferred from homology"/>
<dbReference type="InterPro" id="IPR009976">
    <property type="entry name" value="Sec10-like"/>
</dbReference>
<dbReference type="RefSeq" id="XP_002734610.1">
    <property type="nucleotide sequence ID" value="XM_002734564.1"/>
</dbReference>
<keyword evidence="4" id="KW-0268">Exocytosis</keyword>
<feature type="domain" description="Exocyst complex component Sec10-like alpha-helical bundle" evidence="7">
    <location>
        <begin position="150"/>
        <end position="312"/>
    </location>
</feature>
<dbReference type="Pfam" id="PF20667">
    <property type="entry name" value="Sec10_N"/>
    <property type="match status" value="1"/>
</dbReference>
<evidence type="ECO:0000256" key="6">
    <source>
        <dbReference type="ARBA" id="ARBA00031471"/>
    </source>
</evidence>
<comment type="similarity">
    <text evidence="1">Belongs to the SEC10 family.</text>
</comment>
<evidence type="ECO:0000313" key="10">
    <source>
        <dbReference type="RefSeq" id="XP_002734610.1"/>
    </source>
</evidence>
<gene>
    <name evidence="10" type="primary">LOC100369224</name>
</gene>
<dbReference type="GeneID" id="100369224"/>
<evidence type="ECO:0000259" key="8">
    <source>
        <dbReference type="Pfam" id="PF20667"/>
    </source>
</evidence>
<evidence type="ECO:0000256" key="1">
    <source>
        <dbReference type="ARBA" id="ARBA00006572"/>
    </source>
</evidence>
<dbReference type="PANTHER" id="PTHR12100:SF0">
    <property type="entry name" value="EXOCYST COMPLEX COMPONENT 5"/>
    <property type="match status" value="1"/>
</dbReference>
<feature type="domain" description="Exocyst complex component Sec10 N-terminal" evidence="8">
    <location>
        <begin position="30"/>
        <end position="144"/>
    </location>
</feature>
<evidence type="ECO:0000256" key="3">
    <source>
        <dbReference type="ARBA" id="ARBA00022448"/>
    </source>
</evidence>
<keyword evidence="5" id="KW-0175">Coiled coil</keyword>